<reference evidence="2" key="1">
    <citation type="submission" date="2021-07" db="EMBL/GenBank/DDBJ databases">
        <authorList>
            <person name="Durling M."/>
        </authorList>
    </citation>
    <scope>NUCLEOTIDE SEQUENCE</scope>
</reference>
<accession>A0A9N9LCK2</accession>
<dbReference type="AlphaFoldDB" id="A0A9N9LCK2"/>
<evidence type="ECO:0000313" key="2">
    <source>
        <dbReference type="EMBL" id="CAG8972739.1"/>
    </source>
</evidence>
<organism evidence="2 3">
    <name type="scientific">Hymenoscyphus albidus</name>
    <dbReference type="NCBI Taxonomy" id="595503"/>
    <lineage>
        <taxon>Eukaryota</taxon>
        <taxon>Fungi</taxon>
        <taxon>Dikarya</taxon>
        <taxon>Ascomycota</taxon>
        <taxon>Pezizomycotina</taxon>
        <taxon>Leotiomycetes</taxon>
        <taxon>Helotiales</taxon>
        <taxon>Helotiaceae</taxon>
        <taxon>Hymenoscyphus</taxon>
    </lineage>
</organism>
<evidence type="ECO:0000313" key="3">
    <source>
        <dbReference type="Proteomes" id="UP000701801"/>
    </source>
</evidence>
<dbReference type="EMBL" id="CAJVRM010000054">
    <property type="protein sequence ID" value="CAG8972739.1"/>
    <property type="molecule type" value="Genomic_DNA"/>
</dbReference>
<name>A0A9N9LCK2_9HELO</name>
<feature type="compositionally biased region" description="Basic and acidic residues" evidence="1">
    <location>
        <begin position="56"/>
        <end position="75"/>
    </location>
</feature>
<gene>
    <name evidence="2" type="ORF">HYALB_00008655</name>
</gene>
<keyword evidence="3" id="KW-1185">Reference proteome</keyword>
<proteinExistence type="predicted"/>
<dbReference type="Proteomes" id="UP000701801">
    <property type="component" value="Unassembled WGS sequence"/>
</dbReference>
<protein>
    <submittedName>
        <fullName evidence="2">Uncharacterized protein</fullName>
    </submittedName>
</protein>
<sequence length="75" mass="8420">MKCQRTIGELYKHIDLTSSSVGVPFYKIYYNHHIRLAQQTCIPVPSEVGILTAAREGSEAEAESKDLVKERKGNI</sequence>
<evidence type="ECO:0000256" key="1">
    <source>
        <dbReference type="SAM" id="MobiDB-lite"/>
    </source>
</evidence>
<comment type="caution">
    <text evidence="2">The sequence shown here is derived from an EMBL/GenBank/DDBJ whole genome shotgun (WGS) entry which is preliminary data.</text>
</comment>
<feature type="region of interest" description="Disordered" evidence="1">
    <location>
        <begin position="55"/>
        <end position="75"/>
    </location>
</feature>